<reference evidence="10" key="1">
    <citation type="submission" date="2021-06" db="EMBL/GenBank/DDBJ databases">
        <authorList>
            <person name="Kallberg Y."/>
            <person name="Tangrot J."/>
            <person name="Rosling A."/>
        </authorList>
    </citation>
    <scope>NUCLEOTIDE SEQUENCE</scope>
    <source>
        <strain evidence="10">FL130A</strain>
    </source>
</reference>
<dbReference type="PANTHER" id="PTHR28088">
    <property type="entry name" value="TRANSCRIPTIONAL ACTIVATOR HAA1-RELATED"/>
    <property type="match status" value="1"/>
</dbReference>
<gene>
    <name evidence="10" type="ORF">ALEPTO_LOCUS8030</name>
</gene>
<dbReference type="AlphaFoldDB" id="A0A9N9CGV6"/>
<dbReference type="GO" id="GO:0005634">
    <property type="term" value="C:nucleus"/>
    <property type="evidence" value="ECO:0007669"/>
    <property type="project" value="UniProtKB-SubCell"/>
</dbReference>
<evidence type="ECO:0000256" key="2">
    <source>
        <dbReference type="ARBA" id="ARBA00022723"/>
    </source>
</evidence>
<protein>
    <submittedName>
        <fullName evidence="10">13868_t:CDS:1</fullName>
    </submittedName>
</protein>
<dbReference type="GO" id="GO:0006878">
    <property type="term" value="P:intracellular copper ion homeostasis"/>
    <property type="evidence" value="ECO:0007669"/>
    <property type="project" value="TreeGrafter"/>
</dbReference>
<evidence type="ECO:0000256" key="5">
    <source>
        <dbReference type="ARBA" id="ARBA00023015"/>
    </source>
</evidence>
<keyword evidence="2" id="KW-0479">Metal-binding</keyword>
<dbReference type="EMBL" id="CAJVPS010004058">
    <property type="protein sequence ID" value="CAG8598459.1"/>
    <property type="molecule type" value="Genomic_DNA"/>
</dbReference>
<dbReference type="SMART" id="SM00412">
    <property type="entry name" value="Cu_FIST"/>
    <property type="match status" value="1"/>
</dbReference>
<dbReference type="Proteomes" id="UP000789508">
    <property type="component" value="Unassembled WGS sequence"/>
</dbReference>
<evidence type="ECO:0000259" key="9">
    <source>
        <dbReference type="PROSITE" id="PS50073"/>
    </source>
</evidence>
<dbReference type="InterPro" id="IPR036395">
    <property type="entry name" value="Cu_fist_DNA-bd_dom_sf"/>
</dbReference>
<dbReference type="GO" id="GO:0045944">
    <property type="term" value="P:positive regulation of transcription by RNA polymerase II"/>
    <property type="evidence" value="ECO:0007669"/>
    <property type="project" value="TreeGrafter"/>
</dbReference>
<keyword evidence="7" id="KW-0539">Nucleus</keyword>
<dbReference type="PROSITE" id="PS50073">
    <property type="entry name" value="COPPER_FIST_2"/>
    <property type="match status" value="1"/>
</dbReference>
<dbReference type="SMART" id="SM01090">
    <property type="entry name" value="Copper-fist"/>
    <property type="match status" value="1"/>
</dbReference>
<dbReference type="OrthoDB" id="5600085at2759"/>
<keyword evidence="11" id="KW-1185">Reference proteome</keyword>
<dbReference type="GO" id="GO:0000978">
    <property type="term" value="F:RNA polymerase II cis-regulatory region sequence-specific DNA binding"/>
    <property type="evidence" value="ECO:0007669"/>
    <property type="project" value="TreeGrafter"/>
</dbReference>
<sequence length="595" mass="64008">MANSDPGFDVTRKKKAQQILDNRKTNKHNTSHQTPKLAGVIYYSSNTAIIRQCAEVCPSGFATQKMVFINGVKYACVTCIKGHRSTACHHSDRPLQAIKRKGRPITQCAHCRELRKTQKLVNGGLGQQFKIIEFNQQPRLPAHLQSQNQQQNCEDKHSVEALLNPCQCTTGAKCICCRPVEQEINEINISVANNILDNNNININSTSTTPTTSDFSFSSTDHPIMYNQLDNFNRFFATTATPPSNSTTPITATATTDITGSPSVGDPMSLNRSNIGPLAGEIIGQNAITVAQFPAPSPFCASTSQQINSRFYSPKVTDHNNISWNSGGYLSDGSVTSLSALSESTMSYQPRNFYKHRRIASYPSLSYPLPKLETQNTVGGGIDLGSGGSIISDEPRNYNSYHDENEKSMTDESGVLGEQFCHSSPNELVDMIYSSFQNSKSSLLNGSCCGSASAPSLSLSTTTAVSGSATSSSICRCGANCKCQGCQTHPRGKDAAVGNIDRGVQIAPNFQSQVIDSRNVNMNMSINGGDDVSCGGGNGMGNCCSSSSQSLLQPKHTIIADEDGVLLCGCGCRKPNTDCSDCIKNLCEGIYLILL</sequence>
<accession>A0A9N9CGV6</accession>
<dbReference type="InterPro" id="IPR051763">
    <property type="entry name" value="Copper_Homeo_Regul"/>
</dbReference>
<name>A0A9N9CGV6_9GLOM</name>
<dbReference type="PRINTS" id="PR00617">
    <property type="entry name" value="COPPERFIST"/>
</dbReference>
<dbReference type="InterPro" id="IPR001083">
    <property type="entry name" value="Cu_fist_DNA-bd_dom"/>
</dbReference>
<evidence type="ECO:0000256" key="8">
    <source>
        <dbReference type="SAM" id="MobiDB-lite"/>
    </source>
</evidence>
<dbReference type="PANTHER" id="PTHR28088:SF5">
    <property type="entry name" value="TRANSCRIPTIONAL ACTIVATOR HAA1-RELATED"/>
    <property type="match status" value="1"/>
</dbReference>
<feature type="domain" description="Copper-fist" evidence="9">
    <location>
        <begin position="66"/>
        <end position="105"/>
    </location>
</feature>
<proteinExistence type="predicted"/>
<evidence type="ECO:0000256" key="1">
    <source>
        <dbReference type="ARBA" id="ARBA00004123"/>
    </source>
</evidence>
<feature type="region of interest" description="Disordered" evidence="8">
    <location>
        <begin position="1"/>
        <end position="32"/>
    </location>
</feature>
<evidence type="ECO:0000256" key="3">
    <source>
        <dbReference type="ARBA" id="ARBA00022833"/>
    </source>
</evidence>
<comment type="subcellular location">
    <subcellularLocation>
        <location evidence="1">Nucleus</location>
    </subcellularLocation>
</comment>
<keyword evidence="5" id="KW-0805">Transcription regulation</keyword>
<dbReference type="SUPFAM" id="SSF57879">
    <property type="entry name" value="Zinc domain conserved in yeast copper-regulated transcription factors"/>
    <property type="match status" value="1"/>
</dbReference>
<keyword evidence="4" id="KW-0186">Copper</keyword>
<keyword evidence="3" id="KW-0862">Zinc</keyword>
<comment type="caution">
    <text evidence="10">The sequence shown here is derived from an EMBL/GenBank/DDBJ whole genome shotgun (WGS) entry which is preliminary data.</text>
</comment>
<dbReference type="Gene3D" id="3.90.430.10">
    <property type="entry name" value="Copper fist DNA-binding domain"/>
    <property type="match status" value="1"/>
</dbReference>
<evidence type="ECO:0000256" key="7">
    <source>
        <dbReference type="ARBA" id="ARBA00023242"/>
    </source>
</evidence>
<dbReference type="GO" id="GO:0005507">
    <property type="term" value="F:copper ion binding"/>
    <property type="evidence" value="ECO:0007669"/>
    <property type="project" value="InterPro"/>
</dbReference>
<evidence type="ECO:0000256" key="4">
    <source>
        <dbReference type="ARBA" id="ARBA00023008"/>
    </source>
</evidence>
<evidence type="ECO:0000256" key="6">
    <source>
        <dbReference type="ARBA" id="ARBA00023163"/>
    </source>
</evidence>
<dbReference type="Pfam" id="PF00649">
    <property type="entry name" value="Copper-fist"/>
    <property type="match status" value="1"/>
</dbReference>
<dbReference type="FunFam" id="3.90.430.10:FF:000001">
    <property type="entry name" value="Copper fist DNA-binding protein"/>
    <property type="match status" value="1"/>
</dbReference>
<dbReference type="GO" id="GO:0000981">
    <property type="term" value="F:DNA-binding transcription factor activity, RNA polymerase II-specific"/>
    <property type="evidence" value="ECO:0007669"/>
    <property type="project" value="TreeGrafter"/>
</dbReference>
<evidence type="ECO:0000313" key="11">
    <source>
        <dbReference type="Proteomes" id="UP000789508"/>
    </source>
</evidence>
<keyword evidence="6" id="KW-0804">Transcription</keyword>
<organism evidence="10 11">
    <name type="scientific">Ambispora leptoticha</name>
    <dbReference type="NCBI Taxonomy" id="144679"/>
    <lineage>
        <taxon>Eukaryota</taxon>
        <taxon>Fungi</taxon>
        <taxon>Fungi incertae sedis</taxon>
        <taxon>Mucoromycota</taxon>
        <taxon>Glomeromycotina</taxon>
        <taxon>Glomeromycetes</taxon>
        <taxon>Archaeosporales</taxon>
        <taxon>Ambisporaceae</taxon>
        <taxon>Ambispora</taxon>
    </lineage>
</organism>
<dbReference type="PROSITE" id="PS01119">
    <property type="entry name" value="COPPER_FIST_1"/>
    <property type="match status" value="1"/>
</dbReference>
<evidence type="ECO:0000313" key="10">
    <source>
        <dbReference type="EMBL" id="CAG8598459.1"/>
    </source>
</evidence>
<dbReference type="GO" id="GO:0006879">
    <property type="term" value="P:intracellular iron ion homeostasis"/>
    <property type="evidence" value="ECO:0007669"/>
    <property type="project" value="TreeGrafter"/>
</dbReference>